<dbReference type="EMBL" id="MAXA01000224">
    <property type="protein sequence ID" value="OHV27152.1"/>
    <property type="molecule type" value="Genomic_DNA"/>
</dbReference>
<proteinExistence type="predicted"/>
<dbReference type="AlphaFoldDB" id="A0A1S1Q214"/>
<dbReference type="GO" id="GO:0005737">
    <property type="term" value="C:cytoplasm"/>
    <property type="evidence" value="ECO:0007669"/>
    <property type="project" value="TreeGrafter"/>
</dbReference>
<dbReference type="InterPro" id="IPR032466">
    <property type="entry name" value="Metal_Hydrolase"/>
</dbReference>
<dbReference type="InterPro" id="IPR006680">
    <property type="entry name" value="Amidohydro-rel"/>
</dbReference>
<dbReference type="OrthoDB" id="8673349at2"/>
<dbReference type="PANTHER" id="PTHR21240:SF28">
    <property type="entry name" value="ISO-OROTATE DECARBOXYLASE (EUROFUNG)"/>
    <property type="match status" value="1"/>
</dbReference>
<dbReference type="GO" id="GO:0016831">
    <property type="term" value="F:carboxy-lyase activity"/>
    <property type="evidence" value="ECO:0007669"/>
    <property type="project" value="InterPro"/>
</dbReference>
<reference evidence="4" key="1">
    <citation type="submission" date="2016-07" db="EMBL/GenBank/DDBJ databases">
        <title>Frankia sp. NRRL B-16219 Genome sequencing.</title>
        <authorList>
            <person name="Ghodhbane-Gtari F."/>
            <person name="Swanson E."/>
            <person name="Gueddou A."/>
            <person name="Louati M."/>
            <person name="Nouioui I."/>
            <person name="Hezbri K."/>
            <person name="Abebe-Akele F."/>
            <person name="Simpson S."/>
            <person name="Morris K."/>
            <person name="Thomas K."/>
            <person name="Gtari M."/>
            <person name="Tisa L.S."/>
        </authorList>
    </citation>
    <scope>NUCLEOTIDE SEQUENCE [LARGE SCALE GENOMIC DNA]</scope>
    <source>
        <strain evidence="4">NRRL B-16219</strain>
    </source>
</reference>
<keyword evidence="1" id="KW-0456">Lyase</keyword>
<keyword evidence="4" id="KW-1185">Reference proteome</keyword>
<comment type="caution">
    <text evidence="3">The sequence shown here is derived from an EMBL/GenBank/DDBJ whole genome shotgun (WGS) entry which is preliminary data.</text>
</comment>
<name>A0A1S1Q214_9ACTN</name>
<dbReference type="SUPFAM" id="SSF51556">
    <property type="entry name" value="Metallo-dependent hydrolases"/>
    <property type="match status" value="1"/>
</dbReference>
<evidence type="ECO:0000256" key="1">
    <source>
        <dbReference type="ARBA" id="ARBA00023239"/>
    </source>
</evidence>
<dbReference type="Gene3D" id="3.20.20.140">
    <property type="entry name" value="Metal-dependent hydrolases"/>
    <property type="match status" value="1"/>
</dbReference>
<protein>
    <submittedName>
        <fullName evidence="3">Amidohydrolase</fullName>
    </submittedName>
</protein>
<dbReference type="GO" id="GO:0016787">
    <property type="term" value="F:hydrolase activity"/>
    <property type="evidence" value="ECO:0007669"/>
    <property type="project" value="UniProtKB-KW"/>
</dbReference>
<dbReference type="InterPro" id="IPR032465">
    <property type="entry name" value="ACMSD"/>
</dbReference>
<dbReference type="GO" id="GO:0019748">
    <property type="term" value="P:secondary metabolic process"/>
    <property type="evidence" value="ECO:0007669"/>
    <property type="project" value="TreeGrafter"/>
</dbReference>
<dbReference type="Pfam" id="PF04909">
    <property type="entry name" value="Amidohydro_2"/>
    <property type="match status" value="1"/>
</dbReference>
<keyword evidence="3" id="KW-0378">Hydrolase</keyword>
<evidence type="ECO:0000259" key="2">
    <source>
        <dbReference type="Pfam" id="PF04909"/>
    </source>
</evidence>
<evidence type="ECO:0000313" key="4">
    <source>
        <dbReference type="Proteomes" id="UP000179769"/>
    </source>
</evidence>
<accession>A0A1S1Q214</accession>
<feature type="domain" description="Amidohydrolase-related" evidence="2">
    <location>
        <begin position="98"/>
        <end position="391"/>
    </location>
</feature>
<dbReference type="RefSeq" id="WP_071064907.1">
    <property type="nucleotide sequence ID" value="NZ_JBFLUH010000025.1"/>
</dbReference>
<gene>
    <name evidence="3" type="ORF">BBK14_04485</name>
</gene>
<dbReference type="Proteomes" id="UP000179769">
    <property type="component" value="Unassembled WGS sequence"/>
</dbReference>
<sequence length="400" mass="45195">MPATKVDFPVFDADNHMYETPDAFTKFLPEEYAGLIKYVQVNGRDKIAVRGVISEYIPNPTFSVVARPGAWEDYFKNGNPDGKSTRELMGKPIRSPEAFFSPEPRLALMDELNIDRALMWPTLASLLEDRLRMDPKATHVVVHALNQWMHEHWSFNYEDRIFATPVITLPIVSEAIKELEWILERGAKIILIRPAPVPGYEGFRSFALPEFDPFWQKVVEADITVGLHSSDDGLTRYYNMWEGRQDGEHLPFASPSAFLDIMHLQGRGIFDTVASLIGHGLLTRFPSLRILPVENGSGWVRPFVEAVGTSYAHSPKLYDEDPLKVLKRNVWIHPFHEENPRGLIDLLGVDRVVFGSDYPHAEGMSDPVSYVNELEGLPKEDIARVMGGNLAEALKLPFAA</sequence>
<evidence type="ECO:0000313" key="3">
    <source>
        <dbReference type="EMBL" id="OHV27152.1"/>
    </source>
</evidence>
<organism evidence="3 4">
    <name type="scientific">Parafrankia soli</name>
    <dbReference type="NCBI Taxonomy" id="2599596"/>
    <lineage>
        <taxon>Bacteria</taxon>
        <taxon>Bacillati</taxon>
        <taxon>Actinomycetota</taxon>
        <taxon>Actinomycetes</taxon>
        <taxon>Frankiales</taxon>
        <taxon>Frankiaceae</taxon>
        <taxon>Parafrankia</taxon>
    </lineage>
</organism>
<dbReference type="PANTHER" id="PTHR21240">
    <property type="entry name" value="2-AMINO-3-CARBOXYLMUCONATE-6-SEMIALDEHYDE DECARBOXYLASE"/>
    <property type="match status" value="1"/>
</dbReference>